<feature type="compositionally biased region" description="Polar residues" evidence="1">
    <location>
        <begin position="118"/>
        <end position="135"/>
    </location>
</feature>
<proteinExistence type="predicted"/>
<reference evidence="2 3" key="1">
    <citation type="journal article" date="2010" name="J. Bacteriol.">
        <title>Genome sequence of the milbemycin-producing bacterium Streptomyces bingchenggensis.</title>
        <authorList>
            <person name="Wang X.J."/>
            <person name="Yan Y.J."/>
            <person name="Zhang B."/>
            <person name="An J."/>
            <person name="Wang J.J."/>
            <person name="Tian J."/>
            <person name="Jiang L."/>
            <person name="Chen Y.H."/>
            <person name="Huang S.X."/>
            <person name="Yin M."/>
            <person name="Zhang J."/>
            <person name="Gao A.L."/>
            <person name="Liu C.X."/>
            <person name="Zhu Z.X."/>
            <person name="Xiang W.S."/>
        </authorList>
    </citation>
    <scope>NUCLEOTIDE SEQUENCE [LARGE SCALE GENOMIC DNA]</scope>
    <source>
        <strain evidence="2 3">BCW-1</strain>
    </source>
</reference>
<sequence length="316" mass="32201">MSHDLITGPVNGDDSLHNPGGSESHIDSHGRVVTEYPDGHTTTIDPDNQTSSITTPDGHTRSGPLNVDNVLNNPDGSRSHIDPQGQVVTEYPDGSKTTIDPDTGGTSITDPDGKSVTGHLNGSGNSLPDFQQQSPGSNFGNIGGGGSGNSNSLYDPSSYEEELWDKDPYQSPGDQNGNGNNQAAANAGNQNQSGAPMGGGMPLNPGTMPGRGGGGGGGEGGPSERVRNVIDSGDVVSNRRATPRPGRPGGGLLDERENVITSGGTPFMPPMGGAGGAGSPGQVATQTDDRERESWVPEDEDVWGSDEGGSPAVIGR</sequence>
<keyword evidence="3" id="KW-1185">Reference proteome</keyword>
<gene>
    <name evidence="2" type="ordered locus">SBI_00569</name>
</gene>
<feature type="compositionally biased region" description="Gly residues" evidence="1">
    <location>
        <begin position="209"/>
        <end position="221"/>
    </location>
</feature>
<feature type="compositionally biased region" description="Polar residues" evidence="1">
    <location>
        <begin position="95"/>
        <end position="109"/>
    </location>
</feature>
<evidence type="ECO:0000256" key="1">
    <source>
        <dbReference type="SAM" id="MobiDB-lite"/>
    </source>
</evidence>
<dbReference type="InterPro" id="IPR047002">
    <property type="entry name" value="Tcp10_C_sf"/>
</dbReference>
<dbReference type="EMBL" id="CP002047">
    <property type="protein sequence ID" value="ADI03690.1"/>
    <property type="molecule type" value="Genomic_DNA"/>
</dbReference>
<accession>D7C0J9</accession>
<dbReference type="KEGG" id="sbh:SBI_00569"/>
<name>D7C0J9_STRBB</name>
<dbReference type="HOGENOM" id="CLU_879736_0_0_11"/>
<evidence type="ECO:0000313" key="3">
    <source>
        <dbReference type="Proteomes" id="UP000000377"/>
    </source>
</evidence>
<feature type="compositionally biased region" description="Polar residues" evidence="1">
    <location>
        <begin position="40"/>
        <end position="57"/>
    </location>
</feature>
<dbReference type="Proteomes" id="UP000000377">
    <property type="component" value="Chromosome"/>
</dbReference>
<feature type="region of interest" description="Disordered" evidence="1">
    <location>
        <begin position="1"/>
        <end position="316"/>
    </location>
</feature>
<dbReference type="STRING" id="749414.SBI_00569"/>
<feature type="compositionally biased region" description="Low complexity" evidence="1">
    <location>
        <begin position="175"/>
        <end position="195"/>
    </location>
</feature>
<dbReference type="AlphaFoldDB" id="D7C0J9"/>
<dbReference type="Gene3D" id="2.60.450.20">
    <property type="match status" value="1"/>
</dbReference>
<dbReference type="eggNOG" id="COG3064">
    <property type="taxonomic scope" value="Bacteria"/>
</dbReference>
<dbReference type="RefSeq" id="WP_014173169.1">
    <property type="nucleotide sequence ID" value="NC_016582.1"/>
</dbReference>
<evidence type="ECO:0000313" key="2">
    <source>
        <dbReference type="EMBL" id="ADI03690.1"/>
    </source>
</evidence>
<dbReference type="PATRIC" id="fig|749414.3.peg.587"/>
<organism evidence="2 3">
    <name type="scientific">Streptomyces bingchenggensis (strain BCW-1)</name>
    <dbReference type="NCBI Taxonomy" id="749414"/>
    <lineage>
        <taxon>Bacteria</taxon>
        <taxon>Bacillati</taxon>
        <taxon>Actinomycetota</taxon>
        <taxon>Actinomycetes</taxon>
        <taxon>Kitasatosporales</taxon>
        <taxon>Streptomycetaceae</taxon>
        <taxon>Streptomyces</taxon>
    </lineage>
</organism>
<protein>
    <submittedName>
        <fullName evidence="2">Uncharacterized protein</fullName>
    </submittedName>
</protein>